<reference evidence="1" key="1">
    <citation type="journal article" date="2020" name="Stud. Mycol.">
        <title>101 Dothideomycetes genomes: a test case for predicting lifestyles and emergence of pathogens.</title>
        <authorList>
            <person name="Haridas S."/>
            <person name="Albert R."/>
            <person name="Binder M."/>
            <person name="Bloem J."/>
            <person name="Labutti K."/>
            <person name="Salamov A."/>
            <person name="Andreopoulos B."/>
            <person name="Baker S."/>
            <person name="Barry K."/>
            <person name="Bills G."/>
            <person name="Bluhm B."/>
            <person name="Cannon C."/>
            <person name="Castanera R."/>
            <person name="Culley D."/>
            <person name="Daum C."/>
            <person name="Ezra D."/>
            <person name="Gonzalez J."/>
            <person name="Henrissat B."/>
            <person name="Kuo A."/>
            <person name="Liang C."/>
            <person name="Lipzen A."/>
            <person name="Lutzoni F."/>
            <person name="Magnuson J."/>
            <person name="Mondo S."/>
            <person name="Nolan M."/>
            <person name="Ohm R."/>
            <person name="Pangilinan J."/>
            <person name="Park H.-J."/>
            <person name="Ramirez L."/>
            <person name="Alfaro M."/>
            <person name="Sun H."/>
            <person name="Tritt A."/>
            <person name="Yoshinaga Y."/>
            <person name="Zwiers L.-H."/>
            <person name="Turgeon B."/>
            <person name="Goodwin S."/>
            <person name="Spatafora J."/>
            <person name="Crous P."/>
            <person name="Grigoriev I."/>
        </authorList>
    </citation>
    <scope>NUCLEOTIDE SEQUENCE</scope>
    <source>
        <strain evidence="1">CBS 113389</strain>
    </source>
</reference>
<evidence type="ECO:0000313" key="1">
    <source>
        <dbReference type="EMBL" id="KAF2485546.1"/>
    </source>
</evidence>
<dbReference type="RefSeq" id="XP_033592115.1">
    <property type="nucleotide sequence ID" value="XM_033733045.1"/>
</dbReference>
<dbReference type="Proteomes" id="UP000799767">
    <property type="component" value="Unassembled WGS sequence"/>
</dbReference>
<organism evidence="1 2">
    <name type="scientific">Neohortaea acidophila</name>
    <dbReference type="NCBI Taxonomy" id="245834"/>
    <lineage>
        <taxon>Eukaryota</taxon>
        <taxon>Fungi</taxon>
        <taxon>Dikarya</taxon>
        <taxon>Ascomycota</taxon>
        <taxon>Pezizomycotina</taxon>
        <taxon>Dothideomycetes</taxon>
        <taxon>Dothideomycetidae</taxon>
        <taxon>Mycosphaerellales</taxon>
        <taxon>Teratosphaeriaceae</taxon>
        <taxon>Neohortaea</taxon>
    </lineage>
</organism>
<dbReference type="EMBL" id="MU001633">
    <property type="protein sequence ID" value="KAF2485546.1"/>
    <property type="molecule type" value="Genomic_DNA"/>
</dbReference>
<proteinExistence type="predicted"/>
<dbReference type="GeneID" id="54474047"/>
<gene>
    <name evidence="1" type="ORF">BDY17DRAFT_293828</name>
</gene>
<evidence type="ECO:0000313" key="2">
    <source>
        <dbReference type="Proteomes" id="UP000799767"/>
    </source>
</evidence>
<dbReference type="AlphaFoldDB" id="A0A6A6Q0N2"/>
<name>A0A6A6Q0N2_9PEZI</name>
<accession>A0A6A6Q0N2</accession>
<keyword evidence="2" id="KW-1185">Reference proteome</keyword>
<protein>
    <submittedName>
        <fullName evidence="1">Uncharacterized protein</fullName>
    </submittedName>
</protein>
<sequence>MPRFVLGDCDINFECHDGPYSHIHLYYHNDLYLNLNRHQHRQRYYDRFDDYIDRHRYVLVLLHCCEQRQRGTGWHYDRGTTSQSRRIRLGTVCVLQFQQRQLHLRSRSCYSAAAIAEDSFPVCDCAIDAFTLALSCNCGAGDNQLWSDEVNGWYISDGQNDDPYLGPFGVPQDTYYSVTPVVQPILN</sequence>